<dbReference type="WBParaSite" id="GPUH_0002358901-mRNA-1">
    <property type="protein sequence ID" value="GPUH_0002358901-mRNA-1"/>
    <property type="gene ID" value="GPUH_0002358901"/>
</dbReference>
<gene>
    <name evidence="1" type="ORF">GPUH_LOCUS23557</name>
</gene>
<dbReference type="Proteomes" id="UP000271098">
    <property type="component" value="Unassembled WGS sequence"/>
</dbReference>
<sequence length="106" mass="11612">MLMLVRGMGWTDAETRPAVPRPMLIGTILNEELFDLSAREGVECHLSSVATSGGVEAYLLHVSLVIWYGVSENIDQSSHHQLASQAVPGEQGYRQRVAAVSDSNRF</sequence>
<evidence type="ECO:0000313" key="1">
    <source>
        <dbReference type="EMBL" id="VDN41635.1"/>
    </source>
</evidence>
<accession>A0A183ERG8</accession>
<dbReference type="AlphaFoldDB" id="A0A183ERG8"/>
<organism evidence="3">
    <name type="scientific">Gongylonema pulchrum</name>
    <dbReference type="NCBI Taxonomy" id="637853"/>
    <lineage>
        <taxon>Eukaryota</taxon>
        <taxon>Metazoa</taxon>
        <taxon>Ecdysozoa</taxon>
        <taxon>Nematoda</taxon>
        <taxon>Chromadorea</taxon>
        <taxon>Rhabditida</taxon>
        <taxon>Spirurina</taxon>
        <taxon>Spiruromorpha</taxon>
        <taxon>Spiruroidea</taxon>
        <taxon>Gongylonematidae</taxon>
        <taxon>Gongylonema</taxon>
    </lineage>
</organism>
<keyword evidence="2" id="KW-1185">Reference proteome</keyword>
<dbReference type="EMBL" id="UYRT01098199">
    <property type="protein sequence ID" value="VDN41635.1"/>
    <property type="molecule type" value="Genomic_DNA"/>
</dbReference>
<reference evidence="3" key="1">
    <citation type="submission" date="2016-06" db="UniProtKB">
        <authorList>
            <consortium name="WormBaseParasite"/>
        </authorList>
    </citation>
    <scope>IDENTIFICATION</scope>
</reference>
<protein>
    <submittedName>
        <fullName evidence="3">Dynein light chain</fullName>
    </submittedName>
</protein>
<reference evidence="1 2" key="2">
    <citation type="submission" date="2018-11" db="EMBL/GenBank/DDBJ databases">
        <authorList>
            <consortium name="Pathogen Informatics"/>
        </authorList>
    </citation>
    <scope>NUCLEOTIDE SEQUENCE [LARGE SCALE GENOMIC DNA]</scope>
</reference>
<evidence type="ECO:0000313" key="3">
    <source>
        <dbReference type="WBParaSite" id="GPUH_0002358901-mRNA-1"/>
    </source>
</evidence>
<name>A0A183ERG8_9BILA</name>
<proteinExistence type="predicted"/>
<evidence type="ECO:0000313" key="2">
    <source>
        <dbReference type="Proteomes" id="UP000271098"/>
    </source>
</evidence>